<protein>
    <submittedName>
        <fullName evidence="1">Uncharacterized protein</fullName>
    </submittedName>
</protein>
<evidence type="ECO:0000313" key="2">
    <source>
        <dbReference type="Proteomes" id="UP001374535"/>
    </source>
</evidence>
<accession>A0AAQ3S898</accession>
<sequence>MLYPAAWQFNALMKDLECGPLPISVLALFQDSTNSEPNNDDAYQNDNDGGESFVKSRSINCILGERPVRVRNDERGLFGEHFEEERDEGDDRDDDVLALATGSRFSLRCIGVKTWKMVAMN</sequence>
<dbReference type="AlphaFoldDB" id="A0AAQ3S898"/>
<dbReference type="Proteomes" id="UP001374535">
    <property type="component" value="Chromosome 2"/>
</dbReference>
<evidence type="ECO:0000313" key="1">
    <source>
        <dbReference type="EMBL" id="WVZ20103.1"/>
    </source>
</evidence>
<organism evidence="1 2">
    <name type="scientific">Vigna mungo</name>
    <name type="common">Black gram</name>
    <name type="synonym">Phaseolus mungo</name>
    <dbReference type="NCBI Taxonomy" id="3915"/>
    <lineage>
        <taxon>Eukaryota</taxon>
        <taxon>Viridiplantae</taxon>
        <taxon>Streptophyta</taxon>
        <taxon>Embryophyta</taxon>
        <taxon>Tracheophyta</taxon>
        <taxon>Spermatophyta</taxon>
        <taxon>Magnoliopsida</taxon>
        <taxon>eudicotyledons</taxon>
        <taxon>Gunneridae</taxon>
        <taxon>Pentapetalae</taxon>
        <taxon>rosids</taxon>
        <taxon>fabids</taxon>
        <taxon>Fabales</taxon>
        <taxon>Fabaceae</taxon>
        <taxon>Papilionoideae</taxon>
        <taxon>50 kb inversion clade</taxon>
        <taxon>NPAAA clade</taxon>
        <taxon>indigoferoid/millettioid clade</taxon>
        <taxon>Phaseoleae</taxon>
        <taxon>Vigna</taxon>
    </lineage>
</organism>
<keyword evidence="2" id="KW-1185">Reference proteome</keyword>
<reference evidence="1 2" key="1">
    <citation type="journal article" date="2023" name="Life. Sci Alliance">
        <title>Evolutionary insights into 3D genome organization and epigenetic landscape of Vigna mungo.</title>
        <authorList>
            <person name="Junaid A."/>
            <person name="Singh B."/>
            <person name="Bhatia S."/>
        </authorList>
    </citation>
    <scope>NUCLEOTIDE SEQUENCE [LARGE SCALE GENOMIC DNA]</scope>
    <source>
        <strain evidence="1">Urdbean</strain>
    </source>
</reference>
<dbReference type="EMBL" id="CP144699">
    <property type="protein sequence ID" value="WVZ20103.1"/>
    <property type="molecule type" value="Genomic_DNA"/>
</dbReference>
<proteinExistence type="predicted"/>
<gene>
    <name evidence="1" type="ORF">V8G54_007425</name>
</gene>
<name>A0AAQ3S898_VIGMU</name>